<organism evidence="5 6">
    <name type="scientific">Branchiostoma lanceolatum</name>
    <name type="common">Common lancelet</name>
    <name type="synonym">Amphioxus lanceolatum</name>
    <dbReference type="NCBI Taxonomy" id="7740"/>
    <lineage>
        <taxon>Eukaryota</taxon>
        <taxon>Metazoa</taxon>
        <taxon>Chordata</taxon>
        <taxon>Cephalochordata</taxon>
        <taxon>Leptocardii</taxon>
        <taxon>Amphioxiformes</taxon>
        <taxon>Branchiostomatidae</taxon>
        <taxon>Branchiostoma</taxon>
    </lineage>
</organism>
<evidence type="ECO:0000256" key="2">
    <source>
        <dbReference type="SAM" id="MobiDB-lite"/>
    </source>
</evidence>
<accession>A0A8J9V7N0</accession>
<feature type="coiled-coil region" evidence="1">
    <location>
        <begin position="163"/>
        <end position="197"/>
    </location>
</feature>
<dbReference type="NCBIfam" id="TIGR02231">
    <property type="entry name" value="mucoidy inhibitor MuiA family protein"/>
    <property type="match status" value="2"/>
</dbReference>
<sequence length="895" mass="99246">MKAGRGGGSPVSTWRTCTCTYATISPEPRGVAVRVYVTCPGVRAACPGNESGNGPEQEKMADTANATLATLEDGDPGKLDSRPASVQVKHYDITAMNVEHVTVYLDRAEVRRSVLVNVKKGENEVLFKKLSQNIDKDSIRVECKGPASITEVTYHSKFIPADEAEENKKIRELKDKLNDLEKTKKALLAKKHRLEKQRNVLDGFADNMIKPTSPGENKDSNSDNRLSLNMDTSLLDCMSGFFDLYDKQAQKLDEALQDLDQEIDSNEDAAAVTRKNIQELEISKDSLMIRSPLKTRNRPIEKPREVLVVLDTKEEARVELIVSYVVSKARWAPKYDMRVFTKDSAMKPPRPGSSHARRVTTNRWLNKSVALQIQYFGVIRQATGENWQDATISLSTSLPSVGGTAPSLGTQVLSFKNRSDGVGGTAPSLGTQVLSFKNRSDGVGGTAPSLGTQVLSFKNRSDGLVFFLIGRYDSYNLSLTLTLPSVGGTAPSLGTQVLSFKNRSDGVGIPQSITDSPLKMKKAARRGLGSFRRKDKPQIYSPDRSSLIIDDEGTIDMVEDSELFTTGTDSSEQQGKDGLLSTTYDIPRKANIPSDNQPHKVQIAMIDFNPTFEHETAPKRSPHAFLRATVKNDSEYALLAGPVNVYLDNNFIAKSDLRTVAPSEEFTCSLGADPAVKVVYKPLHKYREQSGVISKTTQMTYRQNVEQTGVMSKTTQMIYGQLLFPSTCEIRSFPAIMGDSDWIYRMAPHLPPKMSYSVMLEQRQTIDTFHRGNKHKNSQPVLACVLPTLNPCPGVVFDLQVIEIKNLRPDPIKITVSDQLPLSTEEKIKVNLQEPSIKHPEKNDKNKPIRLNVHNNVEWTLNIEGGKTHEVTLKYSIEHPPGEEVEIKNEKIVLA</sequence>
<dbReference type="InterPro" id="IPR037291">
    <property type="entry name" value="DUF4139"/>
</dbReference>
<evidence type="ECO:0000313" key="6">
    <source>
        <dbReference type="Proteomes" id="UP000838412"/>
    </source>
</evidence>
<evidence type="ECO:0000256" key="1">
    <source>
        <dbReference type="SAM" id="Coils"/>
    </source>
</evidence>
<dbReference type="Proteomes" id="UP000838412">
    <property type="component" value="Chromosome 1"/>
</dbReference>
<dbReference type="AlphaFoldDB" id="A0A8J9V7N0"/>
<evidence type="ECO:0000313" key="5">
    <source>
        <dbReference type="EMBL" id="CAH1226642.1"/>
    </source>
</evidence>
<name>A0A8J9V7N0_BRALA</name>
<dbReference type="InterPro" id="IPR025554">
    <property type="entry name" value="DUF4140"/>
</dbReference>
<gene>
    <name evidence="5" type="primary">Hypp116</name>
    <name evidence="5" type="ORF">BLAG_LOCUS315</name>
</gene>
<dbReference type="PANTHER" id="PTHR31005">
    <property type="entry name" value="DUF4139 DOMAIN-CONTAINING PROTEIN"/>
    <property type="match status" value="1"/>
</dbReference>
<dbReference type="EMBL" id="OV696686">
    <property type="protein sequence ID" value="CAH1226642.1"/>
    <property type="molecule type" value="Genomic_DNA"/>
</dbReference>
<dbReference type="OrthoDB" id="10068793at2759"/>
<evidence type="ECO:0000259" key="4">
    <source>
        <dbReference type="Pfam" id="PF13600"/>
    </source>
</evidence>
<dbReference type="Pfam" id="PF13600">
    <property type="entry name" value="DUF4140"/>
    <property type="match status" value="1"/>
</dbReference>
<dbReference type="InterPro" id="IPR011935">
    <property type="entry name" value="CHP02231"/>
</dbReference>
<keyword evidence="6" id="KW-1185">Reference proteome</keyword>
<feature type="domain" description="DUF4140" evidence="4">
    <location>
        <begin position="101"/>
        <end position="201"/>
    </location>
</feature>
<feature type="domain" description="DUF4139" evidence="3">
    <location>
        <begin position="369"/>
        <end position="706"/>
    </location>
</feature>
<feature type="region of interest" description="Disordered" evidence="2">
    <location>
        <begin position="205"/>
        <end position="225"/>
    </location>
</feature>
<feature type="coiled-coil region" evidence="1">
    <location>
        <begin position="242"/>
        <end position="276"/>
    </location>
</feature>
<keyword evidence="1" id="KW-0175">Coiled coil</keyword>
<reference evidence="5" key="1">
    <citation type="submission" date="2022-01" db="EMBL/GenBank/DDBJ databases">
        <authorList>
            <person name="Braso-Vives M."/>
        </authorList>
    </citation>
    <scope>NUCLEOTIDE SEQUENCE</scope>
</reference>
<evidence type="ECO:0000259" key="3">
    <source>
        <dbReference type="Pfam" id="PF13598"/>
    </source>
</evidence>
<proteinExistence type="predicted"/>
<dbReference type="PANTHER" id="PTHR31005:SF8">
    <property type="entry name" value="DUF4139 DOMAIN-CONTAINING PROTEIN"/>
    <property type="match status" value="1"/>
</dbReference>
<protein>
    <submittedName>
        <fullName evidence="5">Hypp116 protein</fullName>
    </submittedName>
</protein>
<feature type="domain" description="DUF4139" evidence="3">
    <location>
        <begin position="802"/>
        <end position="880"/>
    </location>
</feature>
<dbReference type="Pfam" id="PF13598">
    <property type="entry name" value="DUF4139"/>
    <property type="match status" value="2"/>
</dbReference>